<dbReference type="PANTHER" id="PTHR42884:SF14">
    <property type="entry name" value="NEUROENDOCRINE CONVERTASE 1"/>
    <property type="match status" value="1"/>
</dbReference>
<dbReference type="OrthoDB" id="300641at2759"/>
<dbReference type="SUPFAM" id="SSF52743">
    <property type="entry name" value="Subtilisin-like"/>
    <property type="match status" value="1"/>
</dbReference>
<dbReference type="EMBL" id="UYRT01007321">
    <property type="protein sequence ID" value="VDK42090.1"/>
    <property type="molecule type" value="Genomic_DNA"/>
</dbReference>
<dbReference type="GO" id="GO:0004252">
    <property type="term" value="F:serine-type endopeptidase activity"/>
    <property type="evidence" value="ECO:0007669"/>
    <property type="project" value="InterPro"/>
</dbReference>
<evidence type="ECO:0000256" key="3">
    <source>
        <dbReference type="ARBA" id="ARBA00022825"/>
    </source>
</evidence>
<protein>
    <submittedName>
        <fullName evidence="6">Peptidase_S8 domain-containing protein</fullName>
    </submittedName>
</protein>
<dbReference type="WBParaSite" id="GPUH_0000404701-mRNA-1">
    <property type="protein sequence ID" value="GPUH_0000404701-mRNA-1"/>
    <property type="gene ID" value="GPUH_0000404701"/>
</dbReference>
<keyword evidence="1" id="KW-0645">Protease</keyword>
<reference evidence="4 5" key="2">
    <citation type="submission" date="2018-11" db="EMBL/GenBank/DDBJ databases">
        <authorList>
            <consortium name="Pathogen Informatics"/>
        </authorList>
    </citation>
    <scope>NUCLEOTIDE SEQUENCE [LARGE SCALE GENOMIC DNA]</scope>
</reference>
<dbReference type="GO" id="GO:0005802">
    <property type="term" value="C:trans-Golgi network"/>
    <property type="evidence" value="ECO:0007669"/>
    <property type="project" value="TreeGrafter"/>
</dbReference>
<proteinExistence type="predicted"/>
<keyword evidence="2" id="KW-0378">Hydrolase</keyword>
<dbReference type="Proteomes" id="UP000271098">
    <property type="component" value="Unassembled WGS sequence"/>
</dbReference>
<name>A0A183D5P9_9BILA</name>
<dbReference type="PANTHER" id="PTHR42884">
    <property type="entry name" value="PROPROTEIN CONVERTASE SUBTILISIN/KEXIN-RELATED"/>
    <property type="match status" value="1"/>
</dbReference>
<keyword evidence="5" id="KW-1185">Reference proteome</keyword>
<evidence type="ECO:0000313" key="4">
    <source>
        <dbReference type="EMBL" id="VDK42090.1"/>
    </source>
</evidence>
<evidence type="ECO:0000313" key="5">
    <source>
        <dbReference type="Proteomes" id="UP000271098"/>
    </source>
</evidence>
<reference evidence="6" key="1">
    <citation type="submission" date="2016-06" db="UniProtKB">
        <authorList>
            <consortium name="WormBaseParasite"/>
        </authorList>
    </citation>
    <scope>IDENTIFICATION</scope>
</reference>
<dbReference type="GO" id="GO:0000139">
    <property type="term" value="C:Golgi membrane"/>
    <property type="evidence" value="ECO:0007669"/>
    <property type="project" value="TreeGrafter"/>
</dbReference>
<evidence type="ECO:0000256" key="1">
    <source>
        <dbReference type="ARBA" id="ARBA00022670"/>
    </source>
</evidence>
<sequence length="80" mass="9235">MAAAIIALGLEANPSLTWRDVQHVAVWTSDPIPLLISNEGWSKNARGLFVNPRFGFGKFFHLNVWKLMLQSQIQYYLWIF</sequence>
<organism evidence="6">
    <name type="scientific">Gongylonema pulchrum</name>
    <dbReference type="NCBI Taxonomy" id="637853"/>
    <lineage>
        <taxon>Eukaryota</taxon>
        <taxon>Metazoa</taxon>
        <taxon>Ecdysozoa</taxon>
        <taxon>Nematoda</taxon>
        <taxon>Chromadorea</taxon>
        <taxon>Rhabditida</taxon>
        <taxon>Spirurina</taxon>
        <taxon>Spiruromorpha</taxon>
        <taxon>Spiruroidea</taxon>
        <taxon>Gongylonematidae</taxon>
        <taxon>Gongylonema</taxon>
    </lineage>
</organism>
<dbReference type="AlphaFoldDB" id="A0A183D5P9"/>
<accession>A0A183D5P9</accession>
<dbReference type="Gene3D" id="3.40.50.200">
    <property type="entry name" value="Peptidase S8/S53 domain"/>
    <property type="match status" value="1"/>
</dbReference>
<evidence type="ECO:0000256" key="2">
    <source>
        <dbReference type="ARBA" id="ARBA00022801"/>
    </source>
</evidence>
<dbReference type="GO" id="GO:0016485">
    <property type="term" value="P:protein processing"/>
    <property type="evidence" value="ECO:0007669"/>
    <property type="project" value="TreeGrafter"/>
</dbReference>
<evidence type="ECO:0000313" key="6">
    <source>
        <dbReference type="WBParaSite" id="GPUH_0000404701-mRNA-1"/>
    </source>
</evidence>
<keyword evidence="3" id="KW-0720">Serine protease</keyword>
<dbReference type="InterPro" id="IPR036852">
    <property type="entry name" value="Peptidase_S8/S53_dom_sf"/>
</dbReference>
<gene>
    <name evidence="4" type="ORF">GPUH_LOCUS4040</name>
</gene>